<evidence type="ECO:0000256" key="5">
    <source>
        <dbReference type="SAM" id="Phobius"/>
    </source>
</evidence>
<dbReference type="AlphaFoldDB" id="A0A942E3G6"/>
<dbReference type="Pfam" id="PF04228">
    <property type="entry name" value="Zn_peptidase"/>
    <property type="match status" value="1"/>
</dbReference>
<keyword evidence="3 5" id="KW-1133">Transmembrane helix</keyword>
<keyword evidence="4 5" id="KW-0472">Membrane</keyword>
<evidence type="ECO:0000256" key="3">
    <source>
        <dbReference type="ARBA" id="ARBA00022989"/>
    </source>
</evidence>
<dbReference type="GO" id="GO:0016020">
    <property type="term" value="C:membrane"/>
    <property type="evidence" value="ECO:0007669"/>
    <property type="project" value="UniProtKB-SubCell"/>
</dbReference>
<dbReference type="EMBL" id="JAGXTP010000001">
    <property type="protein sequence ID" value="MBS3847533.1"/>
    <property type="molecule type" value="Genomic_DNA"/>
</dbReference>
<evidence type="ECO:0000313" key="7">
    <source>
        <dbReference type="Proteomes" id="UP000678281"/>
    </source>
</evidence>
<evidence type="ECO:0000256" key="4">
    <source>
        <dbReference type="ARBA" id="ARBA00023136"/>
    </source>
</evidence>
<keyword evidence="2 5" id="KW-0812">Transmembrane</keyword>
<comment type="caution">
    <text evidence="6">The sequence shown here is derived from an EMBL/GenBank/DDBJ whole genome shotgun (WGS) entry which is preliminary data.</text>
</comment>
<reference evidence="6" key="1">
    <citation type="submission" date="2021-04" db="EMBL/GenBank/DDBJ databases">
        <title>Devosia litorisediminis sp. nov., isolated from a sand dune.</title>
        <authorList>
            <person name="Park S."/>
            <person name="Yoon J.-H."/>
        </authorList>
    </citation>
    <scope>NUCLEOTIDE SEQUENCE</scope>
    <source>
        <strain evidence="6">BSSL-BM10</strain>
    </source>
</reference>
<proteinExistence type="predicted"/>
<feature type="transmembrane region" description="Helical" evidence="5">
    <location>
        <begin position="7"/>
        <end position="25"/>
    </location>
</feature>
<protein>
    <submittedName>
        <fullName evidence="6">Neutral zinc metallopeptidase</fullName>
    </submittedName>
</protein>
<dbReference type="RefSeq" id="WP_212657146.1">
    <property type="nucleotide sequence ID" value="NZ_JAGXTP010000001.1"/>
</dbReference>
<keyword evidence="7" id="KW-1185">Reference proteome</keyword>
<organism evidence="6 7">
    <name type="scientific">Devosia litorisediminis</name>
    <dbReference type="NCBI Taxonomy" id="2829817"/>
    <lineage>
        <taxon>Bacteria</taxon>
        <taxon>Pseudomonadati</taxon>
        <taxon>Pseudomonadota</taxon>
        <taxon>Alphaproteobacteria</taxon>
        <taxon>Hyphomicrobiales</taxon>
        <taxon>Devosiaceae</taxon>
        <taxon>Devosia</taxon>
    </lineage>
</organism>
<dbReference type="Proteomes" id="UP000678281">
    <property type="component" value="Unassembled WGS sequence"/>
</dbReference>
<gene>
    <name evidence="6" type="ORF">KD146_02365</name>
</gene>
<dbReference type="PANTHER" id="PTHR30168">
    <property type="entry name" value="PUTATIVE MEMBRANE PROTEIN YPFJ"/>
    <property type="match status" value="1"/>
</dbReference>
<sequence>MPHVRRFGFSGVFAVGVVVVMVFGINPITVLTGQVAEPLPYTPLSALADLETGKATPEDLVDAVSRETNGFWERGFRSAAAFYPPVSLSMVESSRELGCGLSGSSIGTFYCPQNSTIYVDMAAYADLVAAYPAQGHLAQIYLIGLAYGHHVQNAQDLFETVSAPGLSAEARVVLEQRMSAQAACYTGASTKWAGLDLLLDDAATANAIASGLAGGGDVTRVPSRAEMALPRDFAPAPAAFNKAWFDAGYAIPAIGTCRLEKIGLPD</sequence>
<evidence type="ECO:0000313" key="6">
    <source>
        <dbReference type="EMBL" id="MBS3847533.1"/>
    </source>
</evidence>
<dbReference type="PANTHER" id="PTHR30168:SF0">
    <property type="entry name" value="INNER MEMBRANE PROTEIN"/>
    <property type="match status" value="1"/>
</dbReference>
<accession>A0A942E3G6</accession>
<comment type="subcellular location">
    <subcellularLocation>
        <location evidence="1">Membrane</location>
        <topology evidence="1">Single-pass membrane protein</topology>
    </subcellularLocation>
</comment>
<evidence type="ECO:0000256" key="1">
    <source>
        <dbReference type="ARBA" id="ARBA00004167"/>
    </source>
</evidence>
<evidence type="ECO:0000256" key="2">
    <source>
        <dbReference type="ARBA" id="ARBA00022692"/>
    </source>
</evidence>
<name>A0A942E3G6_9HYPH</name>
<dbReference type="InterPro" id="IPR007343">
    <property type="entry name" value="Uncharacterised_pept_Zn_put"/>
</dbReference>